<gene>
    <name evidence="4" type="ORF">SAMN02745190_01894</name>
</gene>
<keyword evidence="1 4" id="KW-0808">Transferase</keyword>
<dbReference type="STRING" id="1123243.SAMN02745190_01894"/>
<accession>A0A1M4Z2A5</accession>
<dbReference type="InterPro" id="IPR016181">
    <property type="entry name" value="Acyl_CoA_acyltransferase"/>
</dbReference>
<dbReference type="Proteomes" id="UP000184404">
    <property type="component" value="Unassembled WGS sequence"/>
</dbReference>
<dbReference type="PANTHER" id="PTHR43072:SF23">
    <property type="entry name" value="UPF0039 PROTEIN C11D3.02C"/>
    <property type="match status" value="1"/>
</dbReference>
<organism evidence="4 5">
    <name type="scientific">Schwartzia succinivorans DSM 10502</name>
    <dbReference type="NCBI Taxonomy" id="1123243"/>
    <lineage>
        <taxon>Bacteria</taxon>
        <taxon>Bacillati</taxon>
        <taxon>Bacillota</taxon>
        <taxon>Negativicutes</taxon>
        <taxon>Selenomonadales</taxon>
        <taxon>Selenomonadaceae</taxon>
        <taxon>Schwartzia</taxon>
    </lineage>
</organism>
<dbReference type="EMBL" id="FQUG01000007">
    <property type="protein sequence ID" value="SHF12140.1"/>
    <property type="molecule type" value="Genomic_DNA"/>
</dbReference>
<proteinExistence type="predicted"/>
<feature type="domain" description="N-acetyltransferase" evidence="3">
    <location>
        <begin position="4"/>
        <end position="174"/>
    </location>
</feature>
<dbReference type="PANTHER" id="PTHR43072">
    <property type="entry name" value="N-ACETYLTRANSFERASE"/>
    <property type="match status" value="1"/>
</dbReference>
<dbReference type="InterPro" id="IPR000182">
    <property type="entry name" value="GNAT_dom"/>
</dbReference>
<keyword evidence="2" id="KW-0012">Acyltransferase</keyword>
<reference evidence="4 5" key="1">
    <citation type="submission" date="2016-11" db="EMBL/GenBank/DDBJ databases">
        <authorList>
            <person name="Jaros S."/>
            <person name="Januszkiewicz K."/>
            <person name="Wedrychowicz H."/>
        </authorList>
    </citation>
    <scope>NUCLEOTIDE SEQUENCE [LARGE SCALE GENOMIC DNA]</scope>
    <source>
        <strain evidence="4 5">DSM 10502</strain>
    </source>
</reference>
<dbReference type="AlphaFoldDB" id="A0A1M4Z2A5"/>
<evidence type="ECO:0000256" key="2">
    <source>
        <dbReference type="ARBA" id="ARBA00023315"/>
    </source>
</evidence>
<dbReference type="Gene3D" id="3.40.630.30">
    <property type="match status" value="1"/>
</dbReference>
<name>A0A1M4Z2A5_9FIRM</name>
<evidence type="ECO:0000256" key="1">
    <source>
        <dbReference type="ARBA" id="ARBA00022679"/>
    </source>
</evidence>
<dbReference type="RefSeq" id="WP_072935980.1">
    <property type="nucleotide sequence ID" value="NZ_FQUG01000007.1"/>
</dbReference>
<evidence type="ECO:0000259" key="3">
    <source>
        <dbReference type="PROSITE" id="PS51186"/>
    </source>
</evidence>
<dbReference type="Pfam" id="PF13420">
    <property type="entry name" value="Acetyltransf_4"/>
    <property type="match status" value="1"/>
</dbReference>
<protein>
    <submittedName>
        <fullName evidence="4">Phosphinothricin acetyltransferase</fullName>
    </submittedName>
</protein>
<dbReference type="GO" id="GO:0016747">
    <property type="term" value="F:acyltransferase activity, transferring groups other than amino-acyl groups"/>
    <property type="evidence" value="ECO:0007669"/>
    <property type="project" value="InterPro"/>
</dbReference>
<dbReference type="PROSITE" id="PS51186">
    <property type="entry name" value="GNAT"/>
    <property type="match status" value="1"/>
</dbReference>
<dbReference type="CDD" id="cd04301">
    <property type="entry name" value="NAT_SF"/>
    <property type="match status" value="1"/>
</dbReference>
<evidence type="ECO:0000313" key="5">
    <source>
        <dbReference type="Proteomes" id="UP000184404"/>
    </source>
</evidence>
<dbReference type="SUPFAM" id="SSF55729">
    <property type="entry name" value="Acyl-CoA N-acyltransferases (Nat)"/>
    <property type="match status" value="1"/>
</dbReference>
<keyword evidence="5" id="KW-1185">Reference proteome</keyword>
<evidence type="ECO:0000313" key="4">
    <source>
        <dbReference type="EMBL" id="SHF12140.1"/>
    </source>
</evidence>
<sequence length="196" mass="22189">MAEIIIRDAVPEDAEALLAIYAPYIRDTAITFEYDVPSVEDFQHRIINISEKYPYLVAEEGGKIIGYAYAAPFHVRAACAWAVESSVYIDREKRKAGLGRRLYEALEAALKKMGIISLEACIAWPHEGQEDPYLTKDSVGFHTHLGFREVGHFKDIGSKFGRWYDLIWMEKLLGEHVPNPPAIKSYNSAQRCSPLL</sequence>